<protein>
    <recommendedName>
        <fullName evidence="6">Mid2 domain-containing protein</fullName>
    </recommendedName>
</protein>
<evidence type="ECO:0000313" key="5">
    <source>
        <dbReference type="Proteomes" id="UP000193920"/>
    </source>
</evidence>
<gene>
    <name evidence="4" type="ORF">LY90DRAFT_671234</name>
</gene>
<proteinExistence type="predicted"/>
<evidence type="ECO:0000256" key="3">
    <source>
        <dbReference type="SAM" id="SignalP"/>
    </source>
</evidence>
<keyword evidence="3" id="KW-0732">Signal</keyword>
<evidence type="ECO:0000256" key="2">
    <source>
        <dbReference type="SAM" id="Phobius"/>
    </source>
</evidence>
<comment type="caution">
    <text evidence="4">The sequence shown here is derived from an EMBL/GenBank/DDBJ whole genome shotgun (WGS) entry which is preliminary data.</text>
</comment>
<feature type="transmembrane region" description="Helical" evidence="2">
    <location>
        <begin position="214"/>
        <end position="235"/>
    </location>
</feature>
<feature type="compositionally biased region" description="Low complexity" evidence="1">
    <location>
        <begin position="172"/>
        <end position="183"/>
    </location>
</feature>
<evidence type="ECO:0000256" key="1">
    <source>
        <dbReference type="SAM" id="MobiDB-lite"/>
    </source>
</evidence>
<sequence>MKKLLNWKYTIIFLFLFGSIKPIPINDDGSYKDTTNKSGLDNIPESYQSQKKIEFSKKENDSTKGVYMEDVKKNNVNETEIESNKIIPKIPTTNLSYDNDLSEDNPSSIIVDDKNANNNSINKGLNNLKHSNNKDNINKNSYNEGIINTDTVENINVDSDKSFNQSFDNISEEGLNNSSNSLNTEKKSYYGGPDNSNSNINSNELDSYEGKKRAIYASGVVMGVILFFVIGNFVMRVKANCKNKIRNSLSDDGSLGIDSFEIGDRADDINSIYSLETMEQYSDSNQAYVIDDNNNKKNIAKIYEIKGYKDHIFTRPSDINRNDSFNSLFRLSTTISATESYTY</sequence>
<keyword evidence="2" id="KW-1133">Transmembrane helix</keyword>
<keyword evidence="2" id="KW-0472">Membrane</keyword>
<dbReference type="EMBL" id="MCOG01000105">
    <property type="protein sequence ID" value="ORY47143.1"/>
    <property type="molecule type" value="Genomic_DNA"/>
</dbReference>
<reference evidence="4 5" key="1">
    <citation type="submission" date="2016-08" db="EMBL/GenBank/DDBJ databases">
        <title>A Parts List for Fungal Cellulosomes Revealed by Comparative Genomics.</title>
        <authorList>
            <consortium name="DOE Joint Genome Institute"/>
            <person name="Haitjema C.H."/>
            <person name="Gilmore S.P."/>
            <person name="Henske J.K."/>
            <person name="Solomon K.V."/>
            <person name="De Groot R."/>
            <person name="Kuo A."/>
            <person name="Mondo S.J."/>
            <person name="Salamov A.A."/>
            <person name="Labutti K."/>
            <person name="Zhao Z."/>
            <person name="Chiniquy J."/>
            <person name="Barry K."/>
            <person name="Brewer H.M."/>
            <person name="Purvine S.O."/>
            <person name="Wright A.T."/>
            <person name="Boxma B."/>
            <person name="Van Alen T."/>
            <person name="Hackstein J.H."/>
            <person name="Baker S.E."/>
            <person name="Grigoriev I.V."/>
            <person name="O'Malley M.A."/>
        </authorList>
    </citation>
    <scope>NUCLEOTIDE SEQUENCE [LARGE SCALE GENOMIC DNA]</scope>
    <source>
        <strain evidence="4 5">G1</strain>
    </source>
</reference>
<dbReference type="Proteomes" id="UP000193920">
    <property type="component" value="Unassembled WGS sequence"/>
</dbReference>
<name>A0A1Y2CJD6_9FUNG</name>
<organism evidence="4 5">
    <name type="scientific">Neocallimastix californiae</name>
    <dbReference type="NCBI Taxonomy" id="1754190"/>
    <lineage>
        <taxon>Eukaryota</taxon>
        <taxon>Fungi</taxon>
        <taxon>Fungi incertae sedis</taxon>
        <taxon>Chytridiomycota</taxon>
        <taxon>Chytridiomycota incertae sedis</taxon>
        <taxon>Neocallimastigomycetes</taxon>
        <taxon>Neocallimastigales</taxon>
        <taxon>Neocallimastigaceae</taxon>
        <taxon>Neocallimastix</taxon>
    </lineage>
</organism>
<keyword evidence="5" id="KW-1185">Reference proteome</keyword>
<evidence type="ECO:0008006" key="6">
    <source>
        <dbReference type="Google" id="ProtNLM"/>
    </source>
</evidence>
<feature type="chain" id="PRO_5013050614" description="Mid2 domain-containing protein" evidence="3">
    <location>
        <begin position="23"/>
        <end position="343"/>
    </location>
</feature>
<evidence type="ECO:0000313" key="4">
    <source>
        <dbReference type="EMBL" id="ORY47143.1"/>
    </source>
</evidence>
<feature type="signal peptide" evidence="3">
    <location>
        <begin position="1"/>
        <end position="22"/>
    </location>
</feature>
<dbReference type="OrthoDB" id="10672725at2759"/>
<feature type="region of interest" description="Disordered" evidence="1">
    <location>
        <begin position="166"/>
        <end position="203"/>
    </location>
</feature>
<feature type="compositionally biased region" description="Polar residues" evidence="1">
    <location>
        <begin position="194"/>
        <end position="203"/>
    </location>
</feature>
<accession>A0A1Y2CJD6</accession>
<dbReference type="AlphaFoldDB" id="A0A1Y2CJD6"/>
<keyword evidence="2" id="KW-0812">Transmembrane</keyword>